<protein>
    <recommendedName>
        <fullName evidence="1">F-box domain-containing protein</fullName>
    </recommendedName>
</protein>
<proteinExistence type="predicted"/>
<sequence>MSKIKTWPNRLPAELNLQVLEFLSPKDLKLLSFVSHDTYNIALGPLWSHVILEDCRSTRNIEQPDKDHLLLRVKDEHDDTPIVQKLLVLARNPTIASKVKKITHKCHLPPPAIFSDLSHTCFEGWTLSNDWRTLSLLRYALYRMDNLKTLRIINGHRNITAVLLGILLQPHGGGPKLERLWLESCSLAAVGYHCSAHPVQLQTLRFRRMAMEYFPPSFLFSREGSSSRSMFDGAGGEYETPVQLAELNSVVERLIELNAETLRNSCPQQIRCLNEAMYDEIPEATQFLDGLKGKGFTWDDWTQPLPGRSLSEQPFLRIMESTTATLTSLNLDWLMTQPYEMDSNLRKSDDGIQYSFFSGLASLKFPHLRALQLRNTIATSTMLASDIYLLHPTTVHYRKTTMDSSTETKTIDMLEFLERHPKLQVLAWPMDRFFSHLRATDEVLGRSEKVILNLGRRLISLRVDFDFSDRGEWRTDISPNNSRTRRRRFISSFAAHMTKLQTLKMEGGIPQDEKRETLRAIHRSPLENLTLIGVSSPIGNTWGWNGEDVDISDELPHAVFRAVLEAENKESIVEGASAQPPVITQFRAQYGWPPSPPLLHTISLWGSTLKELKLCGYVGSPVFHKPTSITPYMIHHLVHLPRLKNLTISCWLTTYFEHDARDSEIIRFWRDQRESSSTALVVVRHEIVEPVQPTGTLPAVAYQMDYPPPLEIPIINPWHEALHRVYSPLSLATRAHRLIAPHLAPEARARGVDVRISFCLGVETTDIFDFNMVIDNDDEPKSLNGPREEGEHDRWWGKLEARQWF</sequence>
<dbReference type="EMBL" id="MU007012">
    <property type="protein sequence ID" value="KAF2435631.1"/>
    <property type="molecule type" value="Genomic_DNA"/>
</dbReference>
<reference evidence="2" key="1">
    <citation type="journal article" date="2020" name="Stud. Mycol.">
        <title>101 Dothideomycetes genomes: a test case for predicting lifestyles and emergence of pathogens.</title>
        <authorList>
            <person name="Haridas S."/>
            <person name="Albert R."/>
            <person name="Binder M."/>
            <person name="Bloem J."/>
            <person name="Labutti K."/>
            <person name="Salamov A."/>
            <person name="Andreopoulos B."/>
            <person name="Baker S."/>
            <person name="Barry K."/>
            <person name="Bills G."/>
            <person name="Bluhm B."/>
            <person name="Cannon C."/>
            <person name="Castanera R."/>
            <person name="Culley D."/>
            <person name="Daum C."/>
            <person name="Ezra D."/>
            <person name="Gonzalez J."/>
            <person name="Henrissat B."/>
            <person name="Kuo A."/>
            <person name="Liang C."/>
            <person name="Lipzen A."/>
            <person name="Lutzoni F."/>
            <person name="Magnuson J."/>
            <person name="Mondo S."/>
            <person name="Nolan M."/>
            <person name="Ohm R."/>
            <person name="Pangilinan J."/>
            <person name="Park H.-J."/>
            <person name="Ramirez L."/>
            <person name="Alfaro M."/>
            <person name="Sun H."/>
            <person name="Tritt A."/>
            <person name="Yoshinaga Y."/>
            <person name="Zwiers L.-H."/>
            <person name="Turgeon B."/>
            <person name="Goodwin S."/>
            <person name="Spatafora J."/>
            <person name="Crous P."/>
            <person name="Grigoriev I."/>
        </authorList>
    </citation>
    <scope>NUCLEOTIDE SEQUENCE</scope>
    <source>
        <strain evidence="2">CBS 130266</strain>
    </source>
</reference>
<gene>
    <name evidence="2" type="ORF">EJ08DRAFT_625056</name>
</gene>
<name>A0A9P4P1D3_9PEZI</name>
<accession>A0A9P4P1D3</accession>
<dbReference type="OrthoDB" id="47801at2759"/>
<dbReference type="InterPro" id="IPR036047">
    <property type="entry name" value="F-box-like_dom_sf"/>
</dbReference>
<feature type="domain" description="F-box" evidence="1">
    <location>
        <begin position="10"/>
        <end position="42"/>
    </location>
</feature>
<evidence type="ECO:0000259" key="1">
    <source>
        <dbReference type="Pfam" id="PF00646"/>
    </source>
</evidence>
<organism evidence="2 3">
    <name type="scientific">Tothia fuscella</name>
    <dbReference type="NCBI Taxonomy" id="1048955"/>
    <lineage>
        <taxon>Eukaryota</taxon>
        <taxon>Fungi</taxon>
        <taxon>Dikarya</taxon>
        <taxon>Ascomycota</taxon>
        <taxon>Pezizomycotina</taxon>
        <taxon>Dothideomycetes</taxon>
        <taxon>Pleosporomycetidae</taxon>
        <taxon>Venturiales</taxon>
        <taxon>Cylindrosympodiaceae</taxon>
        <taxon>Tothia</taxon>
    </lineage>
</organism>
<comment type="caution">
    <text evidence="2">The sequence shown here is derived from an EMBL/GenBank/DDBJ whole genome shotgun (WGS) entry which is preliminary data.</text>
</comment>
<dbReference type="Proteomes" id="UP000800235">
    <property type="component" value="Unassembled WGS sequence"/>
</dbReference>
<dbReference type="AlphaFoldDB" id="A0A9P4P1D3"/>
<evidence type="ECO:0000313" key="2">
    <source>
        <dbReference type="EMBL" id="KAF2435631.1"/>
    </source>
</evidence>
<dbReference type="SUPFAM" id="SSF81383">
    <property type="entry name" value="F-box domain"/>
    <property type="match status" value="1"/>
</dbReference>
<evidence type="ECO:0000313" key="3">
    <source>
        <dbReference type="Proteomes" id="UP000800235"/>
    </source>
</evidence>
<dbReference type="Pfam" id="PF00646">
    <property type="entry name" value="F-box"/>
    <property type="match status" value="1"/>
</dbReference>
<keyword evidence="3" id="KW-1185">Reference proteome</keyword>
<dbReference type="InterPro" id="IPR001810">
    <property type="entry name" value="F-box_dom"/>
</dbReference>